<proteinExistence type="predicted"/>
<reference evidence="1" key="1">
    <citation type="journal article" date="2014" name="Int. J. Syst. Evol. Microbiol.">
        <title>Complete genome sequence of Corynebacterium casei LMG S-19264T (=DSM 44701T), isolated from a smear-ripened cheese.</title>
        <authorList>
            <consortium name="US DOE Joint Genome Institute (JGI-PGF)"/>
            <person name="Walter F."/>
            <person name="Albersmeier A."/>
            <person name="Kalinowski J."/>
            <person name="Ruckert C."/>
        </authorList>
    </citation>
    <scope>NUCLEOTIDE SEQUENCE</scope>
    <source>
        <strain evidence="1">CGMCC 1.15322</strain>
    </source>
</reference>
<keyword evidence="2" id="KW-1185">Reference proteome</keyword>
<comment type="caution">
    <text evidence="1">The sequence shown here is derived from an EMBL/GenBank/DDBJ whole genome shotgun (WGS) entry which is preliminary data.</text>
</comment>
<sequence length="95" mass="9884">MLAPLTLQAPLTLGHIPKPLRLRRGQVLTCTGGCLWITSDALAGRGPDSDVVLHSGQSFVTPQAATYFVSAPLGCGVLSFSSPATFARNSLEATC</sequence>
<reference evidence="1" key="2">
    <citation type="submission" date="2020-09" db="EMBL/GenBank/DDBJ databases">
        <authorList>
            <person name="Sun Q."/>
            <person name="Zhou Y."/>
        </authorList>
    </citation>
    <scope>NUCLEOTIDE SEQUENCE</scope>
    <source>
        <strain evidence="1">CGMCC 1.15322</strain>
    </source>
</reference>
<name>A0A916SB54_9BURK</name>
<dbReference type="Proteomes" id="UP000620596">
    <property type="component" value="Unassembled WGS sequence"/>
</dbReference>
<organism evidence="1 2">
    <name type="scientific">Polaromonas eurypsychrophila</name>
    <dbReference type="NCBI Taxonomy" id="1614635"/>
    <lineage>
        <taxon>Bacteria</taxon>
        <taxon>Pseudomonadati</taxon>
        <taxon>Pseudomonadota</taxon>
        <taxon>Betaproteobacteria</taxon>
        <taxon>Burkholderiales</taxon>
        <taxon>Comamonadaceae</taxon>
        <taxon>Polaromonas</taxon>
    </lineage>
</organism>
<dbReference type="Pfam" id="PF11142">
    <property type="entry name" value="DUF2917"/>
    <property type="match status" value="1"/>
</dbReference>
<accession>A0A916SB54</accession>
<evidence type="ECO:0008006" key="3">
    <source>
        <dbReference type="Google" id="ProtNLM"/>
    </source>
</evidence>
<dbReference type="InterPro" id="IPR021317">
    <property type="entry name" value="DUF2917"/>
</dbReference>
<dbReference type="RefSeq" id="WP_188707338.1">
    <property type="nucleotide sequence ID" value="NZ_BMIG01000003.1"/>
</dbReference>
<gene>
    <name evidence="1" type="ORF">GCM10011496_10900</name>
</gene>
<dbReference type="AlphaFoldDB" id="A0A916SB54"/>
<dbReference type="EMBL" id="BMIG01000003">
    <property type="protein sequence ID" value="GGA91774.1"/>
    <property type="molecule type" value="Genomic_DNA"/>
</dbReference>
<evidence type="ECO:0000313" key="2">
    <source>
        <dbReference type="Proteomes" id="UP000620596"/>
    </source>
</evidence>
<evidence type="ECO:0000313" key="1">
    <source>
        <dbReference type="EMBL" id="GGA91774.1"/>
    </source>
</evidence>
<protein>
    <recommendedName>
        <fullName evidence="3">DUF2917 domain-containing protein</fullName>
    </recommendedName>
</protein>